<sequence length="166" mass="18196">MTDTALQSELIEMGRVDLEVTTAALDQEDHEAQLAWRRVTAAHAERLAEILEGHGWPGDDLVGRDASQAAWKVAQHADHRLDVQRLALALLSEAVAEGRAASRDLAFLTDRVRINEGRRQVYGTQIAGVRDGRPVPWPMEEPERMEELRAAAGIESFAAQTGVPAA</sequence>
<dbReference type="Pfam" id="PF20329">
    <property type="entry name" value="DUF6624"/>
    <property type="match status" value="1"/>
</dbReference>
<gene>
    <name evidence="1" type="ORF">J2S42_000323</name>
</gene>
<comment type="caution">
    <text evidence="1">The sequence shown here is derived from an EMBL/GenBank/DDBJ whole genome shotgun (WGS) entry which is preliminary data.</text>
</comment>
<evidence type="ECO:0000313" key="1">
    <source>
        <dbReference type="EMBL" id="MDQ0363654.1"/>
    </source>
</evidence>
<accession>A0AAE3VU10</accession>
<reference evidence="1 2" key="1">
    <citation type="submission" date="2023-07" db="EMBL/GenBank/DDBJ databases">
        <title>Sequencing the genomes of 1000 actinobacteria strains.</title>
        <authorList>
            <person name="Klenk H.-P."/>
        </authorList>
    </citation>
    <scope>NUCLEOTIDE SEQUENCE [LARGE SCALE GENOMIC DNA]</scope>
    <source>
        <strain evidence="1 2">DSM 44709</strain>
    </source>
</reference>
<dbReference type="EMBL" id="JAUSUZ010000001">
    <property type="protein sequence ID" value="MDQ0363654.1"/>
    <property type="molecule type" value="Genomic_DNA"/>
</dbReference>
<dbReference type="AlphaFoldDB" id="A0AAE3VU10"/>
<protein>
    <submittedName>
        <fullName evidence="1">Uncharacterized protein</fullName>
    </submittedName>
</protein>
<keyword evidence="2" id="KW-1185">Reference proteome</keyword>
<name>A0AAE3VU10_9ACTN</name>
<dbReference type="RefSeq" id="WP_307234448.1">
    <property type="nucleotide sequence ID" value="NZ_JAUSUZ010000001.1"/>
</dbReference>
<dbReference type="InterPro" id="IPR046732">
    <property type="entry name" value="DUF6624"/>
</dbReference>
<organism evidence="1 2">
    <name type="scientific">Catenuloplanes indicus</name>
    <dbReference type="NCBI Taxonomy" id="137267"/>
    <lineage>
        <taxon>Bacteria</taxon>
        <taxon>Bacillati</taxon>
        <taxon>Actinomycetota</taxon>
        <taxon>Actinomycetes</taxon>
        <taxon>Micromonosporales</taxon>
        <taxon>Micromonosporaceae</taxon>
        <taxon>Catenuloplanes</taxon>
    </lineage>
</organism>
<dbReference type="Proteomes" id="UP001240236">
    <property type="component" value="Unassembled WGS sequence"/>
</dbReference>
<proteinExistence type="predicted"/>
<evidence type="ECO:0000313" key="2">
    <source>
        <dbReference type="Proteomes" id="UP001240236"/>
    </source>
</evidence>